<keyword evidence="3" id="KW-1185">Reference proteome</keyword>
<keyword evidence="1" id="KW-1133">Transmembrane helix</keyword>
<feature type="transmembrane region" description="Helical" evidence="1">
    <location>
        <begin position="12"/>
        <end position="35"/>
    </location>
</feature>
<dbReference type="EMBL" id="ABDF02000071">
    <property type="protein sequence ID" value="EHK21448.1"/>
    <property type="molecule type" value="Genomic_DNA"/>
</dbReference>
<dbReference type="VEuPathDB" id="FungiDB:TRIVIDRAFT_213159"/>
<organism evidence="2 3">
    <name type="scientific">Hypocrea virens (strain Gv29-8 / FGSC 10586)</name>
    <name type="common">Gliocladium virens</name>
    <name type="synonym">Trichoderma virens</name>
    <dbReference type="NCBI Taxonomy" id="413071"/>
    <lineage>
        <taxon>Eukaryota</taxon>
        <taxon>Fungi</taxon>
        <taxon>Dikarya</taxon>
        <taxon>Ascomycota</taxon>
        <taxon>Pezizomycotina</taxon>
        <taxon>Sordariomycetes</taxon>
        <taxon>Hypocreomycetidae</taxon>
        <taxon>Hypocreales</taxon>
        <taxon>Hypocreaceae</taxon>
        <taxon>Trichoderma</taxon>
    </lineage>
</organism>
<gene>
    <name evidence="2" type="ORF">TRIVIDRAFT_213159</name>
</gene>
<evidence type="ECO:0000256" key="1">
    <source>
        <dbReference type="SAM" id="Phobius"/>
    </source>
</evidence>
<accession>G9MVX5</accession>
<proteinExistence type="predicted"/>
<evidence type="ECO:0000313" key="2">
    <source>
        <dbReference type="EMBL" id="EHK21448.1"/>
    </source>
</evidence>
<protein>
    <submittedName>
        <fullName evidence="2">Uncharacterized protein</fullName>
    </submittedName>
</protein>
<dbReference type="HOGENOM" id="CLU_2121422_0_0_1"/>
<dbReference type="AlphaFoldDB" id="G9MVX5"/>
<reference evidence="2 3" key="1">
    <citation type="journal article" date="2011" name="Genome Biol.">
        <title>Comparative genome sequence analysis underscores mycoparasitism as the ancestral life style of Trichoderma.</title>
        <authorList>
            <person name="Kubicek C.P."/>
            <person name="Herrera-Estrella A."/>
            <person name="Seidl-Seiboth V."/>
            <person name="Martinez D.A."/>
            <person name="Druzhinina I.S."/>
            <person name="Thon M."/>
            <person name="Zeilinger S."/>
            <person name="Casas-Flores S."/>
            <person name="Horwitz B.A."/>
            <person name="Mukherjee P.K."/>
            <person name="Mukherjee M."/>
            <person name="Kredics L."/>
            <person name="Alcaraz L.D."/>
            <person name="Aerts A."/>
            <person name="Antal Z."/>
            <person name="Atanasova L."/>
            <person name="Cervantes-Badillo M.G."/>
            <person name="Challacombe J."/>
            <person name="Chertkov O."/>
            <person name="McCluskey K."/>
            <person name="Coulpier F."/>
            <person name="Deshpande N."/>
            <person name="von Doehren H."/>
            <person name="Ebbole D.J."/>
            <person name="Esquivel-Naranjo E.U."/>
            <person name="Fekete E."/>
            <person name="Flipphi M."/>
            <person name="Glaser F."/>
            <person name="Gomez-Rodriguez E.Y."/>
            <person name="Gruber S."/>
            <person name="Han C."/>
            <person name="Henrissat B."/>
            <person name="Hermosa R."/>
            <person name="Hernandez-Onate M."/>
            <person name="Karaffa L."/>
            <person name="Kosti I."/>
            <person name="Le Crom S."/>
            <person name="Lindquist E."/>
            <person name="Lucas S."/>
            <person name="Luebeck M."/>
            <person name="Luebeck P.S."/>
            <person name="Margeot A."/>
            <person name="Metz B."/>
            <person name="Misra M."/>
            <person name="Nevalainen H."/>
            <person name="Omann M."/>
            <person name="Packer N."/>
            <person name="Perrone G."/>
            <person name="Uresti-Rivera E.E."/>
            <person name="Salamov A."/>
            <person name="Schmoll M."/>
            <person name="Seiboth B."/>
            <person name="Shapiro H."/>
            <person name="Sukno S."/>
            <person name="Tamayo-Ramos J.A."/>
            <person name="Tisch D."/>
            <person name="Wiest A."/>
            <person name="Wilkinson H.H."/>
            <person name="Zhang M."/>
            <person name="Coutinho P.M."/>
            <person name="Kenerley C.M."/>
            <person name="Monte E."/>
            <person name="Baker S.E."/>
            <person name="Grigoriev I.V."/>
        </authorList>
    </citation>
    <scope>NUCLEOTIDE SEQUENCE [LARGE SCALE GENOMIC DNA]</scope>
    <source>
        <strain evidence="3">Gv29-8 / FGSC 10586</strain>
    </source>
</reference>
<sequence>MRRNGGTALFIVPVPLPLFLSLSLFFCVFLCFCCFQSPFKFSKHLQPWRWSNSAPLDRRITMQRPPPEMMYTGAVPRRGGVWGNPGLRSGDDSQQMAPVVGVSLADGNLVEATG</sequence>
<dbReference type="GeneID" id="25790720"/>
<keyword evidence="1" id="KW-0812">Transmembrane</keyword>
<dbReference type="Proteomes" id="UP000007115">
    <property type="component" value="Unassembled WGS sequence"/>
</dbReference>
<evidence type="ECO:0000313" key="3">
    <source>
        <dbReference type="Proteomes" id="UP000007115"/>
    </source>
</evidence>
<dbReference type="RefSeq" id="XP_013955642.1">
    <property type="nucleotide sequence ID" value="XM_014100167.1"/>
</dbReference>
<comment type="caution">
    <text evidence="2">The sequence shown here is derived from an EMBL/GenBank/DDBJ whole genome shotgun (WGS) entry which is preliminary data.</text>
</comment>
<name>G9MVX5_HYPVG</name>
<keyword evidence="1" id="KW-0472">Membrane</keyword>
<dbReference type="InParanoid" id="G9MVX5"/>